<feature type="compositionally biased region" description="Low complexity" evidence="2">
    <location>
        <begin position="308"/>
        <end position="317"/>
    </location>
</feature>
<evidence type="ECO:0000313" key="4">
    <source>
        <dbReference type="Proteomes" id="UP000796880"/>
    </source>
</evidence>
<keyword evidence="1" id="KW-0802">TPR repeat</keyword>
<dbReference type="SUPFAM" id="SSF48452">
    <property type="entry name" value="TPR-like"/>
    <property type="match status" value="1"/>
</dbReference>
<feature type="compositionally biased region" description="Polar residues" evidence="2">
    <location>
        <begin position="254"/>
        <end position="273"/>
    </location>
</feature>
<keyword evidence="4" id="KW-1185">Reference proteome</keyword>
<dbReference type="PANTHER" id="PTHR48433">
    <property type="entry name" value="OUTER ENVELOPE PROTEIN 61-LIKE"/>
    <property type="match status" value="1"/>
</dbReference>
<evidence type="ECO:0000256" key="2">
    <source>
        <dbReference type="SAM" id="MobiDB-lite"/>
    </source>
</evidence>
<organism evidence="3 4">
    <name type="scientific">Rhamnella rubrinervis</name>
    <dbReference type="NCBI Taxonomy" id="2594499"/>
    <lineage>
        <taxon>Eukaryota</taxon>
        <taxon>Viridiplantae</taxon>
        <taxon>Streptophyta</taxon>
        <taxon>Embryophyta</taxon>
        <taxon>Tracheophyta</taxon>
        <taxon>Spermatophyta</taxon>
        <taxon>Magnoliopsida</taxon>
        <taxon>eudicotyledons</taxon>
        <taxon>Gunneridae</taxon>
        <taxon>Pentapetalae</taxon>
        <taxon>rosids</taxon>
        <taxon>fabids</taxon>
        <taxon>Rosales</taxon>
        <taxon>Rhamnaceae</taxon>
        <taxon>rhamnoid group</taxon>
        <taxon>Rhamneae</taxon>
        <taxon>Rhamnella</taxon>
    </lineage>
</organism>
<reference evidence="3" key="1">
    <citation type="submission" date="2020-03" db="EMBL/GenBank/DDBJ databases">
        <title>A high-quality chromosome-level genome assembly of a woody plant with both climbing and erect habits, Rhamnella rubrinervis.</title>
        <authorList>
            <person name="Lu Z."/>
            <person name="Yang Y."/>
            <person name="Zhu X."/>
            <person name="Sun Y."/>
        </authorList>
    </citation>
    <scope>NUCLEOTIDE SEQUENCE</scope>
    <source>
        <strain evidence="3">BYM</strain>
        <tissue evidence="3">Leaf</tissue>
    </source>
</reference>
<feature type="compositionally biased region" description="Basic and acidic residues" evidence="2">
    <location>
        <begin position="295"/>
        <end position="307"/>
    </location>
</feature>
<evidence type="ECO:0000313" key="3">
    <source>
        <dbReference type="EMBL" id="KAF3434373.1"/>
    </source>
</evidence>
<protein>
    <submittedName>
        <fullName evidence="3">Uncharacterized protein</fullName>
    </submittedName>
</protein>
<name>A0A8K0DUB2_9ROSA</name>
<dbReference type="Proteomes" id="UP000796880">
    <property type="component" value="Unassembled WGS sequence"/>
</dbReference>
<feature type="compositionally biased region" description="Basic and acidic residues" evidence="2">
    <location>
        <begin position="385"/>
        <end position="395"/>
    </location>
</feature>
<dbReference type="AlphaFoldDB" id="A0A8K0DUB2"/>
<dbReference type="InterPro" id="IPR019734">
    <property type="entry name" value="TPR_rpt"/>
</dbReference>
<dbReference type="PANTHER" id="PTHR48433:SF1">
    <property type="entry name" value="OUTER ENVELOPE PROTEIN 61-LIKE"/>
    <property type="match status" value="1"/>
</dbReference>
<dbReference type="InterPro" id="IPR011990">
    <property type="entry name" value="TPR-like_helical_dom_sf"/>
</dbReference>
<comment type="caution">
    <text evidence="3">The sequence shown here is derived from an EMBL/GenBank/DDBJ whole genome shotgun (WGS) entry which is preliminary data.</text>
</comment>
<dbReference type="OrthoDB" id="245563at2759"/>
<dbReference type="PROSITE" id="PS50293">
    <property type="entry name" value="TPR_REGION"/>
    <property type="match status" value="1"/>
</dbReference>
<accession>A0A8K0DUB2</accession>
<gene>
    <name evidence="3" type="ORF">FNV43_RR25476</name>
</gene>
<dbReference type="SMART" id="SM00028">
    <property type="entry name" value="TPR"/>
    <property type="match status" value="1"/>
</dbReference>
<sequence>MWQGNDLHNQGRFSDALQKYLLARKNLKAIPFSKGISLLLTCSLNVMACYLKTMQYDECVKEGSEVLEYDVKNVKALYRRGQAYKELGQLEDAVSDLSKALEVSPDNETIADALRSSQNFISNADPSTLAALNPGSSGEISADTDKTAPQMVSKMSPEELQRMVGLASSFQGGSSDANFNSFKPGSVPNVTPDMHKTATYMMSKMPPEEPQKMFEMASSMKGNESLKRQAAVNANGPSLGSGSKYTSDREISEVNGTNVVGETSSRGIFSDSRTAPPQSSFPSSAADLQDQMRNQMKDPAMRQEDAAKAQQAMSSSSPEDLDKMMRCADRIQRGAEGVKKTKNWLPGRPVIALFVLLRIDDTGTVKVDLGLAVNMPEGKSSQGRDPYDDGIEHMT</sequence>
<feature type="repeat" description="TPR" evidence="1">
    <location>
        <begin position="74"/>
        <end position="107"/>
    </location>
</feature>
<dbReference type="Pfam" id="PF00515">
    <property type="entry name" value="TPR_1"/>
    <property type="match status" value="1"/>
</dbReference>
<feature type="compositionally biased region" description="Low complexity" evidence="2">
    <location>
        <begin position="275"/>
        <end position="286"/>
    </location>
</feature>
<evidence type="ECO:0000256" key="1">
    <source>
        <dbReference type="PROSITE-ProRule" id="PRU00339"/>
    </source>
</evidence>
<feature type="compositionally biased region" description="Polar residues" evidence="2">
    <location>
        <begin position="235"/>
        <end position="245"/>
    </location>
</feature>
<dbReference type="InterPro" id="IPR053319">
    <property type="entry name" value="OEP61"/>
</dbReference>
<dbReference type="PROSITE" id="PS50005">
    <property type="entry name" value="TPR"/>
    <property type="match status" value="1"/>
</dbReference>
<proteinExistence type="predicted"/>
<feature type="region of interest" description="Disordered" evidence="2">
    <location>
        <begin position="233"/>
        <end position="321"/>
    </location>
</feature>
<feature type="region of interest" description="Disordered" evidence="2">
    <location>
        <begin position="375"/>
        <end position="395"/>
    </location>
</feature>
<dbReference type="EMBL" id="VOIH02000011">
    <property type="protein sequence ID" value="KAF3434373.1"/>
    <property type="molecule type" value="Genomic_DNA"/>
</dbReference>
<dbReference type="Gene3D" id="1.25.40.10">
    <property type="entry name" value="Tetratricopeptide repeat domain"/>
    <property type="match status" value="1"/>
</dbReference>